<dbReference type="AlphaFoldDB" id="A0A6B3N9D7"/>
<keyword evidence="2 5" id="KW-0812">Transmembrane</keyword>
<dbReference type="PRINTS" id="PR00164">
    <property type="entry name" value="ABC2TRNSPORT"/>
</dbReference>
<comment type="caution">
    <text evidence="7">The sequence shown here is derived from an EMBL/GenBank/DDBJ whole genome shotgun (WGS) entry which is preliminary data.</text>
</comment>
<feature type="non-terminal residue" evidence="7">
    <location>
        <position position="1"/>
    </location>
</feature>
<sequence>SLPLILLGSMLFGAMGLLTAGTVRTIDQINVPVFLLLVPMFTLCGTYFPRETLPTILGYVADVLPLAAVVDLLRWPLGLSNFWFLELIWLLLLTIVFSVLAWRQIYPQLFR</sequence>
<dbReference type="InterPro" id="IPR000412">
    <property type="entry name" value="ABC_2_transport"/>
</dbReference>
<name>A0A6B3N9D7_9CYAN</name>
<evidence type="ECO:0000256" key="4">
    <source>
        <dbReference type="ARBA" id="ARBA00023136"/>
    </source>
</evidence>
<organism evidence="7">
    <name type="scientific">Symploca sp. SIO1C4</name>
    <dbReference type="NCBI Taxonomy" id="2607765"/>
    <lineage>
        <taxon>Bacteria</taxon>
        <taxon>Bacillati</taxon>
        <taxon>Cyanobacteriota</taxon>
        <taxon>Cyanophyceae</taxon>
        <taxon>Coleofasciculales</taxon>
        <taxon>Coleofasciculaceae</taxon>
        <taxon>Symploca</taxon>
    </lineage>
</organism>
<evidence type="ECO:0000259" key="6">
    <source>
        <dbReference type="Pfam" id="PF01061"/>
    </source>
</evidence>
<evidence type="ECO:0000256" key="2">
    <source>
        <dbReference type="ARBA" id="ARBA00022692"/>
    </source>
</evidence>
<dbReference type="InterPro" id="IPR013525">
    <property type="entry name" value="ABC2_TM"/>
</dbReference>
<keyword evidence="3 5" id="KW-1133">Transmembrane helix</keyword>
<gene>
    <name evidence="7" type="ORF">F6J89_19350</name>
</gene>
<dbReference type="InterPro" id="IPR051784">
    <property type="entry name" value="Nod_factor_ABC_transporter"/>
</dbReference>
<protein>
    <submittedName>
        <fullName evidence="7">ABC transporter permease</fullName>
    </submittedName>
</protein>
<proteinExistence type="predicted"/>
<feature type="transmembrane region" description="Helical" evidence="5">
    <location>
        <begin position="30"/>
        <end position="49"/>
    </location>
</feature>
<feature type="domain" description="ABC-2 type transporter transmembrane" evidence="6">
    <location>
        <begin position="3"/>
        <end position="75"/>
    </location>
</feature>
<reference evidence="7" key="1">
    <citation type="submission" date="2019-11" db="EMBL/GenBank/DDBJ databases">
        <title>Genomic insights into an expanded diversity of filamentous marine cyanobacteria reveals the extraordinary biosynthetic potential of Moorea and Okeania.</title>
        <authorList>
            <person name="Ferreira Leao T."/>
            <person name="Wang M."/>
            <person name="Moss N."/>
            <person name="Da Silva R."/>
            <person name="Sanders J."/>
            <person name="Nurk S."/>
            <person name="Gurevich A."/>
            <person name="Humphrey G."/>
            <person name="Reher R."/>
            <person name="Zhu Q."/>
            <person name="Belda-Ferre P."/>
            <person name="Glukhov E."/>
            <person name="Rex R."/>
            <person name="Dorrestein P.C."/>
            <person name="Knight R."/>
            <person name="Pevzner P."/>
            <person name="Gerwick W.H."/>
            <person name="Gerwick L."/>
        </authorList>
    </citation>
    <scope>NUCLEOTIDE SEQUENCE</scope>
    <source>
        <strain evidence="7">SIO1C4</strain>
    </source>
</reference>
<evidence type="ECO:0000256" key="5">
    <source>
        <dbReference type="SAM" id="Phobius"/>
    </source>
</evidence>
<dbReference type="PANTHER" id="PTHR43229:SF2">
    <property type="entry name" value="NODULATION PROTEIN J"/>
    <property type="match status" value="1"/>
</dbReference>
<keyword evidence="4 5" id="KW-0472">Membrane</keyword>
<dbReference type="Pfam" id="PF01061">
    <property type="entry name" value="ABC2_membrane"/>
    <property type="match status" value="1"/>
</dbReference>
<dbReference type="EMBL" id="JAAHFQ010000416">
    <property type="protein sequence ID" value="NER29709.1"/>
    <property type="molecule type" value="Genomic_DNA"/>
</dbReference>
<accession>A0A6B3N9D7</accession>
<comment type="subcellular location">
    <subcellularLocation>
        <location evidence="1">Membrane</location>
        <topology evidence="1">Multi-pass membrane protein</topology>
    </subcellularLocation>
</comment>
<feature type="transmembrane region" description="Helical" evidence="5">
    <location>
        <begin position="82"/>
        <end position="102"/>
    </location>
</feature>
<evidence type="ECO:0000256" key="3">
    <source>
        <dbReference type="ARBA" id="ARBA00022989"/>
    </source>
</evidence>
<evidence type="ECO:0000256" key="1">
    <source>
        <dbReference type="ARBA" id="ARBA00004141"/>
    </source>
</evidence>
<dbReference type="PANTHER" id="PTHR43229">
    <property type="entry name" value="NODULATION PROTEIN J"/>
    <property type="match status" value="1"/>
</dbReference>
<dbReference type="GO" id="GO:0140359">
    <property type="term" value="F:ABC-type transporter activity"/>
    <property type="evidence" value="ECO:0007669"/>
    <property type="project" value="InterPro"/>
</dbReference>
<evidence type="ECO:0000313" key="7">
    <source>
        <dbReference type="EMBL" id="NER29709.1"/>
    </source>
</evidence>
<dbReference type="GO" id="GO:0043190">
    <property type="term" value="C:ATP-binding cassette (ABC) transporter complex"/>
    <property type="evidence" value="ECO:0007669"/>
    <property type="project" value="InterPro"/>
</dbReference>